<evidence type="ECO:0000256" key="1">
    <source>
        <dbReference type="SAM" id="MobiDB-lite"/>
    </source>
</evidence>
<protein>
    <submittedName>
        <fullName evidence="2">Uncharacterized protein</fullName>
    </submittedName>
</protein>
<feature type="region of interest" description="Disordered" evidence="1">
    <location>
        <begin position="1"/>
        <end position="114"/>
    </location>
</feature>
<name>A0AAN6T5S0_9PEZI</name>
<dbReference type="Proteomes" id="UP001305647">
    <property type="component" value="Unassembled WGS sequence"/>
</dbReference>
<organism evidence="2 3">
    <name type="scientific">Parathielavia hyrcaniae</name>
    <dbReference type="NCBI Taxonomy" id="113614"/>
    <lineage>
        <taxon>Eukaryota</taxon>
        <taxon>Fungi</taxon>
        <taxon>Dikarya</taxon>
        <taxon>Ascomycota</taxon>
        <taxon>Pezizomycotina</taxon>
        <taxon>Sordariomycetes</taxon>
        <taxon>Sordariomycetidae</taxon>
        <taxon>Sordariales</taxon>
        <taxon>Chaetomiaceae</taxon>
        <taxon>Parathielavia</taxon>
    </lineage>
</organism>
<reference evidence="2" key="1">
    <citation type="journal article" date="2023" name="Mol. Phylogenet. Evol.">
        <title>Genome-scale phylogeny and comparative genomics of the fungal order Sordariales.</title>
        <authorList>
            <person name="Hensen N."/>
            <person name="Bonometti L."/>
            <person name="Westerberg I."/>
            <person name="Brannstrom I.O."/>
            <person name="Guillou S."/>
            <person name="Cros-Aarteil S."/>
            <person name="Calhoun S."/>
            <person name="Haridas S."/>
            <person name="Kuo A."/>
            <person name="Mondo S."/>
            <person name="Pangilinan J."/>
            <person name="Riley R."/>
            <person name="LaButti K."/>
            <person name="Andreopoulos B."/>
            <person name="Lipzen A."/>
            <person name="Chen C."/>
            <person name="Yan M."/>
            <person name="Daum C."/>
            <person name="Ng V."/>
            <person name="Clum A."/>
            <person name="Steindorff A."/>
            <person name="Ohm R.A."/>
            <person name="Martin F."/>
            <person name="Silar P."/>
            <person name="Natvig D.O."/>
            <person name="Lalanne C."/>
            <person name="Gautier V."/>
            <person name="Ament-Velasquez S.L."/>
            <person name="Kruys A."/>
            <person name="Hutchinson M.I."/>
            <person name="Powell A.J."/>
            <person name="Barry K."/>
            <person name="Miller A.N."/>
            <person name="Grigoriev I.V."/>
            <person name="Debuchy R."/>
            <person name="Gladieux P."/>
            <person name="Hiltunen Thoren M."/>
            <person name="Johannesson H."/>
        </authorList>
    </citation>
    <scope>NUCLEOTIDE SEQUENCE</scope>
    <source>
        <strain evidence="2">CBS 757.83</strain>
    </source>
</reference>
<sequence>MADRHATSRIHTAGISKARSGIASTSHNVRRNLFQSQLTRRPPAASSTSSGDLHLDDDVHEERQHHGQFQSQPETAFPPDDDIVVRNDNGEIEMGDPPTPTIDDPEDLEAQHENEMERQRLADAVKQHPIDQHSVPSQPEELLEAVKASLRAKVAALGDDNWLYEPELPQRHQ</sequence>
<accession>A0AAN6T5S0</accession>
<comment type="caution">
    <text evidence="2">The sequence shown here is derived from an EMBL/GenBank/DDBJ whole genome shotgun (WGS) entry which is preliminary data.</text>
</comment>
<feature type="compositionally biased region" description="Polar residues" evidence="1">
    <location>
        <begin position="22"/>
        <end position="51"/>
    </location>
</feature>
<reference evidence="2" key="2">
    <citation type="submission" date="2023-05" db="EMBL/GenBank/DDBJ databases">
        <authorList>
            <consortium name="Lawrence Berkeley National Laboratory"/>
            <person name="Steindorff A."/>
            <person name="Hensen N."/>
            <person name="Bonometti L."/>
            <person name="Westerberg I."/>
            <person name="Brannstrom I.O."/>
            <person name="Guillou S."/>
            <person name="Cros-Aarteil S."/>
            <person name="Calhoun S."/>
            <person name="Haridas S."/>
            <person name="Kuo A."/>
            <person name="Mondo S."/>
            <person name="Pangilinan J."/>
            <person name="Riley R."/>
            <person name="Labutti K."/>
            <person name="Andreopoulos B."/>
            <person name="Lipzen A."/>
            <person name="Chen C."/>
            <person name="Yanf M."/>
            <person name="Daum C."/>
            <person name="Ng V."/>
            <person name="Clum A."/>
            <person name="Ohm R."/>
            <person name="Martin F."/>
            <person name="Silar P."/>
            <person name="Natvig D."/>
            <person name="Lalanne C."/>
            <person name="Gautier V."/>
            <person name="Ament-Velasquez S.L."/>
            <person name="Kruys A."/>
            <person name="Hutchinson M.I."/>
            <person name="Powell A.J."/>
            <person name="Barry K."/>
            <person name="Miller A.N."/>
            <person name="Grigoriev I.V."/>
            <person name="Debuchy R."/>
            <person name="Gladieux P."/>
            <person name="Thoren M.H."/>
            <person name="Johannesson H."/>
        </authorList>
    </citation>
    <scope>NUCLEOTIDE SEQUENCE</scope>
    <source>
        <strain evidence="2">CBS 757.83</strain>
    </source>
</reference>
<gene>
    <name evidence="2" type="ORF">N658DRAFT_493228</name>
</gene>
<dbReference type="AlphaFoldDB" id="A0AAN6T5S0"/>
<feature type="compositionally biased region" description="Basic and acidic residues" evidence="1">
    <location>
        <begin position="53"/>
        <end position="65"/>
    </location>
</feature>
<evidence type="ECO:0000313" key="3">
    <source>
        <dbReference type="Proteomes" id="UP001305647"/>
    </source>
</evidence>
<dbReference type="EMBL" id="MU863626">
    <property type="protein sequence ID" value="KAK4105104.1"/>
    <property type="molecule type" value="Genomic_DNA"/>
</dbReference>
<keyword evidence="3" id="KW-1185">Reference proteome</keyword>
<proteinExistence type="predicted"/>
<evidence type="ECO:0000313" key="2">
    <source>
        <dbReference type="EMBL" id="KAK4105104.1"/>
    </source>
</evidence>